<dbReference type="AlphaFoldDB" id="A0A1H4V9V2"/>
<dbReference type="InterPro" id="IPR007419">
    <property type="entry name" value="BFD-like_2Fe2S-bd_dom"/>
</dbReference>
<name>A0A1H4V9V2_9ACTN</name>
<evidence type="ECO:0000259" key="1">
    <source>
        <dbReference type="Pfam" id="PF04324"/>
    </source>
</evidence>
<dbReference type="STRING" id="67331.SAMN04490357_2882"/>
<sequence>MSGGSICVCYQVGEDEIVGWIRRGVTTVEGLGECCGAGRGCGDCHEMLEELVEDFGDPAVSDLEKAASHARR</sequence>
<dbReference type="InterPro" id="IPR041854">
    <property type="entry name" value="BFD-like_2Fe2S-bd_dom_sf"/>
</dbReference>
<dbReference type="GeneID" id="95512034"/>
<dbReference type="Proteomes" id="UP000182375">
    <property type="component" value="Unassembled WGS sequence"/>
</dbReference>
<reference evidence="2 3" key="1">
    <citation type="submission" date="2016-10" db="EMBL/GenBank/DDBJ databases">
        <authorList>
            <person name="de Groot N.N."/>
        </authorList>
    </citation>
    <scope>NUCLEOTIDE SEQUENCE [LARGE SCALE GENOMIC DNA]</scope>
    <source>
        <strain evidence="2 3">DSM 40306</strain>
    </source>
</reference>
<accession>A0A1H4V9V2</accession>
<dbReference type="Pfam" id="PF04324">
    <property type="entry name" value="Fer2_BFD"/>
    <property type="match status" value="1"/>
</dbReference>
<protein>
    <submittedName>
        <fullName evidence="2">BFD-like [2Fe-2S] binding domain-containing protein</fullName>
    </submittedName>
</protein>
<proteinExistence type="predicted"/>
<feature type="domain" description="BFD-like [2Fe-2S]-binding" evidence="1">
    <location>
        <begin position="6"/>
        <end position="53"/>
    </location>
</feature>
<dbReference type="Gene3D" id="1.10.10.1100">
    <property type="entry name" value="BFD-like [2Fe-2S]-binding domain"/>
    <property type="match status" value="1"/>
</dbReference>
<gene>
    <name evidence="2" type="ORF">SAMN04490357_2882</name>
</gene>
<evidence type="ECO:0000313" key="3">
    <source>
        <dbReference type="Proteomes" id="UP000182375"/>
    </source>
</evidence>
<evidence type="ECO:0000313" key="2">
    <source>
        <dbReference type="EMBL" id="SEC77869.1"/>
    </source>
</evidence>
<dbReference type="RefSeq" id="WP_070025207.1">
    <property type="nucleotide sequence ID" value="NZ_FNTD01000004.1"/>
</dbReference>
<organism evidence="2 3">
    <name type="scientific">Streptomyces misionensis</name>
    <dbReference type="NCBI Taxonomy" id="67331"/>
    <lineage>
        <taxon>Bacteria</taxon>
        <taxon>Bacillati</taxon>
        <taxon>Actinomycetota</taxon>
        <taxon>Actinomycetes</taxon>
        <taxon>Kitasatosporales</taxon>
        <taxon>Streptomycetaceae</taxon>
        <taxon>Streptomyces</taxon>
    </lineage>
</organism>
<dbReference type="EMBL" id="FNTD01000004">
    <property type="protein sequence ID" value="SEC77869.1"/>
    <property type="molecule type" value="Genomic_DNA"/>
</dbReference>